<reference evidence="4 5" key="1">
    <citation type="submission" date="2019-11" db="EMBL/GenBank/DDBJ databases">
        <authorList>
            <person name="Im W.T."/>
        </authorList>
    </citation>
    <scope>NUCLEOTIDE SEQUENCE [LARGE SCALE GENOMIC DNA]</scope>
    <source>
        <strain evidence="4 5">SB-02</strain>
    </source>
</reference>
<dbReference type="RefSeq" id="WP_157477786.1">
    <property type="nucleotide sequence ID" value="NZ_CP046566.1"/>
</dbReference>
<gene>
    <name evidence="4" type="ORF">GLV81_06240</name>
</gene>
<evidence type="ECO:0000256" key="2">
    <source>
        <dbReference type="ARBA" id="ARBA00023054"/>
    </source>
</evidence>
<dbReference type="Proteomes" id="UP000426027">
    <property type="component" value="Chromosome"/>
</dbReference>
<dbReference type="Gene3D" id="2.40.30.170">
    <property type="match status" value="1"/>
</dbReference>
<dbReference type="PANTHER" id="PTHR32347:SF23">
    <property type="entry name" value="BLL5650 PROTEIN"/>
    <property type="match status" value="1"/>
</dbReference>
<dbReference type="PROSITE" id="PS51257">
    <property type="entry name" value="PROKAR_LIPOPROTEIN"/>
    <property type="match status" value="1"/>
</dbReference>
<evidence type="ECO:0000256" key="3">
    <source>
        <dbReference type="SAM" id="Coils"/>
    </source>
</evidence>
<dbReference type="GO" id="GO:0030313">
    <property type="term" value="C:cell envelope"/>
    <property type="evidence" value="ECO:0007669"/>
    <property type="project" value="UniProtKB-SubCell"/>
</dbReference>
<dbReference type="EMBL" id="CP046566">
    <property type="protein sequence ID" value="QGW27740.1"/>
    <property type="molecule type" value="Genomic_DNA"/>
</dbReference>
<dbReference type="PANTHER" id="PTHR32347">
    <property type="entry name" value="EFFLUX SYSTEM COMPONENT YKNX-RELATED"/>
    <property type="match status" value="1"/>
</dbReference>
<sequence length="310" mass="33857">MKKLTLLIAAAGLLQACGNKGPAYDATGTFEADEVIVSAEVAGKILWMPIEEGQTIAQDSVVVKIDAGNLALQKAQIEASANALQQKTNDVQPQLKLLQEQLQVQQAQMATLEKEKRRFEALVKADAATPKQLDDIVAQINVLQQQMLVTRQQMNVQQSTVGTANRSILSEQAPLTKRADIIADQINRSNVINPINGTVLLKYANAGEVVGAGKALYKIADLSNLQLRAYITGDQLSQIKLGQQVKVLVDDGKKNYKTYSGAIIWIADKAEFTPKTIQTKDERANLVYAIKVLVPNDGYLKIGQYGEVDW</sequence>
<protein>
    <submittedName>
        <fullName evidence="4">HlyD family efflux transporter periplasmic adaptor subunit</fullName>
    </submittedName>
</protein>
<accession>A0A6I6GC04</accession>
<evidence type="ECO:0000313" key="4">
    <source>
        <dbReference type="EMBL" id="QGW27740.1"/>
    </source>
</evidence>
<name>A0A6I6GC04_9BACT</name>
<dbReference type="AlphaFoldDB" id="A0A6I6GC04"/>
<dbReference type="KEGG" id="fls:GLV81_06240"/>
<keyword evidence="5" id="KW-1185">Reference proteome</keyword>
<feature type="coiled-coil region" evidence="3">
    <location>
        <begin position="95"/>
        <end position="122"/>
    </location>
</feature>
<keyword evidence="2 3" id="KW-0175">Coiled coil</keyword>
<proteinExistence type="predicted"/>
<dbReference type="Gene3D" id="2.40.50.100">
    <property type="match status" value="1"/>
</dbReference>
<organism evidence="4 5">
    <name type="scientific">Phnomibacter ginsenosidimutans</name>
    <dbReference type="NCBI Taxonomy" id="2676868"/>
    <lineage>
        <taxon>Bacteria</taxon>
        <taxon>Pseudomonadati</taxon>
        <taxon>Bacteroidota</taxon>
        <taxon>Chitinophagia</taxon>
        <taxon>Chitinophagales</taxon>
        <taxon>Chitinophagaceae</taxon>
        <taxon>Phnomibacter</taxon>
    </lineage>
</organism>
<dbReference type="InterPro" id="IPR050465">
    <property type="entry name" value="UPF0194_transport"/>
</dbReference>
<comment type="subcellular location">
    <subcellularLocation>
        <location evidence="1">Cell envelope</location>
    </subcellularLocation>
</comment>
<evidence type="ECO:0000313" key="5">
    <source>
        <dbReference type="Proteomes" id="UP000426027"/>
    </source>
</evidence>
<evidence type="ECO:0000256" key="1">
    <source>
        <dbReference type="ARBA" id="ARBA00004196"/>
    </source>
</evidence>